<proteinExistence type="predicted"/>
<reference evidence="1 2" key="1">
    <citation type="journal article" date="2014" name="Antonie Van Leeuwenhoek">
        <title>Fictibacillus enclensis sp. nov., isolated from marine sediment.</title>
        <authorList>
            <person name="Dastager S.G."/>
            <person name="Mawlankar R."/>
            <person name="Srinivasan K."/>
            <person name="Tang S.K."/>
            <person name="Lee J.C."/>
            <person name="Ramana V.V."/>
            <person name="Shouche Y.S."/>
        </authorList>
    </citation>
    <scope>NUCLEOTIDE SEQUENCE [LARGE SCALE GENOMIC DNA]</scope>
    <source>
        <strain evidence="1 2">NIO-1003</strain>
    </source>
</reference>
<name>A0A0V8JFQ3_9BACL</name>
<dbReference type="AlphaFoldDB" id="A0A0V8JFQ3"/>
<keyword evidence="2" id="KW-1185">Reference proteome</keyword>
<evidence type="ECO:0000313" key="2">
    <source>
        <dbReference type="Proteomes" id="UP000054099"/>
    </source>
</evidence>
<dbReference type="OrthoDB" id="2691912at2"/>
<dbReference type="Proteomes" id="UP000054099">
    <property type="component" value="Unassembled WGS sequence"/>
</dbReference>
<comment type="caution">
    <text evidence="1">The sequence shown here is derived from an EMBL/GenBank/DDBJ whole genome shotgun (WGS) entry which is preliminary data.</text>
</comment>
<protein>
    <recommendedName>
        <fullName evidence="3">LysM domain-containing protein</fullName>
    </recommendedName>
</protein>
<gene>
    <name evidence="1" type="ORF">AS030_09880</name>
</gene>
<sequence>MKKFIYICLTLVVVYTIAYDLKVGTLQPYNQKAAPVAAISIQNSTPYQKVKISSGDTVLSVIERLNPSSLSKPIPDLAKDFQRLNHGIRPESIQVGKSYNFPVYKKN</sequence>
<evidence type="ECO:0008006" key="3">
    <source>
        <dbReference type="Google" id="ProtNLM"/>
    </source>
</evidence>
<dbReference type="RefSeq" id="WP_061971107.1">
    <property type="nucleotide sequence ID" value="NZ_FMAV01000001.1"/>
</dbReference>
<accession>A0A0V8JFQ3</accession>
<organism evidence="1 2">
    <name type="scientific">Fictibacillus enclensis</name>
    <dbReference type="NCBI Taxonomy" id="1017270"/>
    <lineage>
        <taxon>Bacteria</taxon>
        <taxon>Bacillati</taxon>
        <taxon>Bacillota</taxon>
        <taxon>Bacilli</taxon>
        <taxon>Bacillales</taxon>
        <taxon>Fictibacillaceae</taxon>
        <taxon>Fictibacillus</taxon>
    </lineage>
</organism>
<dbReference type="EMBL" id="LNQN01000001">
    <property type="protein sequence ID" value="KSU85777.1"/>
    <property type="molecule type" value="Genomic_DNA"/>
</dbReference>
<evidence type="ECO:0000313" key="1">
    <source>
        <dbReference type="EMBL" id="KSU85777.1"/>
    </source>
</evidence>